<gene>
    <name evidence="3" type="ORF">Fcan01_10529</name>
</gene>
<reference evidence="3 4" key="1">
    <citation type="submission" date="2015-12" db="EMBL/GenBank/DDBJ databases">
        <title>The genome of Folsomia candida.</title>
        <authorList>
            <person name="Faddeeva A."/>
            <person name="Derks M.F."/>
            <person name="Anvar Y."/>
            <person name="Smit S."/>
            <person name="Van Straalen N."/>
            <person name="Roelofs D."/>
        </authorList>
    </citation>
    <scope>NUCLEOTIDE SEQUENCE [LARGE SCALE GENOMIC DNA]</scope>
    <source>
        <strain evidence="3 4">VU population</strain>
        <tissue evidence="3">Whole body</tissue>
    </source>
</reference>
<evidence type="ECO:0000313" key="4">
    <source>
        <dbReference type="Proteomes" id="UP000198287"/>
    </source>
</evidence>
<comment type="caution">
    <text evidence="3">The sequence shown here is derived from an EMBL/GenBank/DDBJ whole genome shotgun (WGS) entry which is preliminary data.</text>
</comment>
<feature type="transmembrane region" description="Helical" evidence="2">
    <location>
        <begin position="18"/>
        <end position="35"/>
    </location>
</feature>
<evidence type="ECO:0000256" key="2">
    <source>
        <dbReference type="SAM" id="Phobius"/>
    </source>
</evidence>
<protein>
    <submittedName>
        <fullName evidence="3">UvrABC system protein B</fullName>
    </submittedName>
</protein>
<keyword evidence="2" id="KW-1133">Transmembrane helix</keyword>
<dbReference type="Proteomes" id="UP000198287">
    <property type="component" value="Unassembled WGS sequence"/>
</dbReference>
<keyword evidence="2" id="KW-0472">Membrane</keyword>
<feature type="compositionally biased region" description="Polar residues" evidence="1">
    <location>
        <begin position="274"/>
        <end position="287"/>
    </location>
</feature>
<evidence type="ECO:0000256" key="1">
    <source>
        <dbReference type="SAM" id="MobiDB-lite"/>
    </source>
</evidence>
<name>A0A226E878_FOLCA</name>
<feature type="region of interest" description="Disordered" evidence="1">
    <location>
        <begin position="273"/>
        <end position="296"/>
    </location>
</feature>
<dbReference type="EMBL" id="LNIX01000005">
    <property type="protein sequence ID" value="OXA53813.1"/>
    <property type="molecule type" value="Genomic_DNA"/>
</dbReference>
<accession>A0A226E878</accession>
<feature type="transmembrane region" description="Helical" evidence="2">
    <location>
        <begin position="235"/>
        <end position="256"/>
    </location>
</feature>
<keyword evidence="2" id="KW-0812">Transmembrane</keyword>
<organism evidence="3 4">
    <name type="scientific">Folsomia candida</name>
    <name type="common">Springtail</name>
    <dbReference type="NCBI Taxonomy" id="158441"/>
    <lineage>
        <taxon>Eukaryota</taxon>
        <taxon>Metazoa</taxon>
        <taxon>Ecdysozoa</taxon>
        <taxon>Arthropoda</taxon>
        <taxon>Hexapoda</taxon>
        <taxon>Collembola</taxon>
        <taxon>Entomobryomorpha</taxon>
        <taxon>Isotomoidea</taxon>
        <taxon>Isotomidae</taxon>
        <taxon>Proisotominae</taxon>
        <taxon>Folsomia</taxon>
    </lineage>
</organism>
<sequence length="468" mass="52067">MSGTGNNKHLTESNCKPAIAFAVLVLYLAFFIFLFSKTYGRKRQLEGTILPTNLHCDAVFSIEKMHVSISPEKSNNNDDKTYYPNWADGIISFCNYSDATLHIDFEEINATNIPVICCPDNVTSIEITESETRQSFSSSTTGNFVSKTSTVWSENGDFTSFPAKPVVNNVTINNHGDGNTTLANSGDATVTVNKCDGENTKINVPKDDLKVCPIDDGIRISSITKANKKIHIPCLYVWIVLAVFAILVGILLTLWLSDVIIINTPIPTPAPLGLTQSTDSEPSSTSVFRHPTSPPTKHFPPIPGQHVEMNHLEDMALITDKTTKVVIRSTNSTEADPDVFQVYKQPHGVIMVQVGHNFTNASDFTNLRRVLQWLSPAVHKLAIDGKISQGCQNDSTVDKDNLPFPSMTMLEIRNFDQCFISNWLKDFWIPAIKRVRIHVVDDNPHYREPAINIIRSSKIDAEIDFDQD</sequence>
<dbReference type="AlphaFoldDB" id="A0A226E878"/>
<evidence type="ECO:0000313" key="3">
    <source>
        <dbReference type="EMBL" id="OXA53813.1"/>
    </source>
</evidence>
<proteinExistence type="predicted"/>
<keyword evidence="4" id="KW-1185">Reference proteome</keyword>